<sequence length="620" mass="66674">MSADLLAEFDSFYQAPSKDHTNAPTASHDLSLLSDAIPATQPAFGASKWQNQTTQQSADIWGSVSSTQPSLNHTNVNTNQDDGWGSFEAFAEPAPAPKQLISQAFTPMTGNYGTGSGSAQPGYNGGIVKTNTPDLFSWNVNTIESLPHLPTPIAKDVAPRPPVPTSRNSYGEVLFDAGDEMNSGFGEDDDDFGDFETVTSPPPPTAPPPSSQSLDKLFGSIAPEPKRPIALKAKPASLLPASVASASVASASLRSPSLTSPSLMSPSLSSPNLTSPGLPYPQAPKSPSFQERNPFGQQMSLAMNQVAAAKQADKQTSASPITVWPSLVTPQIKRDDNPYEDSPVVNNDEDEDWGDFSDMPAQTPSTNHAVKNKPTSGIEADAWGWDDADGVTTKPVKATNDVPPPSNIPPPSIILTLFPALFDLPQTTLFKGVVNQSFSLKNRILSDPSTVNFLRGYLLIATVAARVVAGRKLRWKRDTILSQSMKIGQAAAGGKGGMKLAGVDKAEVTREDREAAEVVRVWKDQLGRLKSAVAVANTSIKNTSQHLQIPDITDVMHVKLEAGGLKAPKPCVLCGLKREERVQKVDITVEDSFGEWWVDHWGHRACKNLWEEHESKLKHH</sequence>
<proteinExistence type="predicted"/>
<dbReference type="EMBL" id="KE145364">
    <property type="protein sequence ID" value="EPE30247.1"/>
    <property type="molecule type" value="Genomic_DNA"/>
</dbReference>
<name>S3CV23_GLAL2</name>
<dbReference type="GeneID" id="19472010"/>
<feature type="compositionally biased region" description="Low complexity" evidence="1">
    <location>
        <begin position="253"/>
        <end position="277"/>
    </location>
</feature>
<dbReference type="Proteomes" id="UP000016922">
    <property type="component" value="Unassembled WGS sequence"/>
</dbReference>
<organism evidence="2 3">
    <name type="scientific">Glarea lozoyensis (strain ATCC 20868 / MF5171)</name>
    <dbReference type="NCBI Taxonomy" id="1116229"/>
    <lineage>
        <taxon>Eukaryota</taxon>
        <taxon>Fungi</taxon>
        <taxon>Dikarya</taxon>
        <taxon>Ascomycota</taxon>
        <taxon>Pezizomycotina</taxon>
        <taxon>Leotiomycetes</taxon>
        <taxon>Helotiales</taxon>
        <taxon>Helotiaceae</taxon>
        <taxon>Glarea</taxon>
    </lineage>
</organism>
<dbReference type="KEGG" id="glz:GLAREA_12970"/>
<keyword evidence="3" id="KW-1185">Reference proteome</keyword>
<dbReference type="OrthoDB" id="5420391at2759"/>
<dbReference type="OMA" id="EWDAWDD"/>
<dbReference type="PANTHER" id="PTHR42084">
    <property type="entry name" value="YALI0E26631P"/>
    <property type="match status" value="1"/>
</dbReference>
<feature type="region of interest" description="Disordered" evidence="1">
    <location>
        <begin position="180"/>
        <end position="218"/>
    </location>
</feature>
<accession>S3CV23</accession>
<evidence type="ECO:0008006" key="4">
    <source>
        <dbReference type="Google" id="ProtNLM"/>
    </source>
</evidence>
<dbReference type="HOGENOM" id="CLU_022340_2_0_1"/>
<reference evidence="2 3" key="1">
    <citation type="journal article" date="2013" name="BMC Genomics">
        <title>Genomics-driven discovery of the pneumocandin biosynthetic gene cluster in the fungus Glarea lozoyensis.</title>
        <authorList>
            <person name="Chen L."/>
            <person name="Yue Q."/>
            <person name="Zhang X."/>
            <person name="Xiang M."/>
            <person name="Wang C."/>
            <person name="Li S."/>
            <person name="Che Y."/>
            <person name="Ortiz-Lopez F.J."/>
            <person name="Bills G.F."/>
            <person name="Liu X."/>
            <person name="An Z."/>
        </authorList>
    </citation>
    <scope>NUCLEOTIDE SEQUENCE [LARGE SCALE GENOMIC DNA]</scope>
    <source>
        <strain evidence="3">ATCC 20868 / MF5171</strain>
    </source>
</reference>
<gene>
    <name evidence="2" type="ORF">GLAREA_12970</name>
</gene>
<dbReference type="eggNOG" id="ENOG502SAHR">
    <property type="taxonomic scope" value="Eukaryota"/>
</dbReference>
<dbReference type="RefSeq" id="XP_008082640.1">
    <property type="nucleotide sequence ID" value="XM_008084449.1"/>
</dbReference>
<evidence type="ECO:0000313" key="3">
    <source>
        <dbReference type="Proteomes" id="UP000016922"/>
    </source>
</evidence>
<dbReference type="AlphaFoldDB" id="S3CV23"/>
<feature type="compositionally biased region" description="Pro residues" evidence="1">
    <location>
        <begin position="200"/>
        <end position="210"/>
    </location>
</feature>
<protein>
    <recommendedName>
        <fullName evidence="4">Serine/threonine-protein kinase ppk6</fullName>
    </recommendedName>
</protein>
<evidence type="ECO:0000256" key="1">
    <source>
        <dbReference type="SAM" id="MobiDB-lite"/>
    </source>
</evidence>
<dbReference type="PANTHER" id="PTHR42084:SF1">
    <property type="entry name" value="SERINE_THREONINE-PROTEIN KINASE PPK6"/>
    <property type="match status" value="1"/>
</dbReference>
<feature type="region of interest" description="Disordered" evidence="1">
    <location>
        <begin position="253"/>
        <end position="293"/>
    </location>
</feature>
<evidence type="ECO:0000313" key="2">
    <source>
        <dbReference type="EMBL" id="EPE30247.1"/>
    </source>
</evidence>